<dbReference type="Pfam" id="PF00169">
    <property type="entry name" value="PH"/>
    <property type="match status" value="1"/>
</dbReference>
<dbReference type="PANTHER" id="PTHR12844:SF45">
    <property type="entry name" value="CNK3_IPCEF1 FUSION PROTEIN-RELATED"/>
    <property type="match status" value="1"/>
</dbReference>
<evidence type="ECO:0000256" key="1">
    <source>
        <dbReference type="SAM" id="MobiDB-lite"/>
    </source>
</evidence>
<feature type="domain" description="PH" evidence="2">
    <location>
        <begin position="13"/>
        <end position="55"/>
    </location>
</feature>
<dbReference type="InterPro" id="IPR051566">
    <property type="entry name" value="CNKSR"/>
</dbReference>
<proteinExistence type="predicted"/>
<feature type="region of interest" description="Disordered" evidence="1">
    <location>
        <begin position="246"/>
        <end position="266"/>
    </location>
</feature>
<dbReference type="InterPro" id="IPR001849">
    <property type="entry name" value="PH_domain"/>
</dbReference>
<reference evidence="3" key="1">
    <citation type="submission" date="2023-04" db="EMBL/GenBank/DDBJ databases">
        <title>Chromosome-level genome of Chaenocephalus aceratus.</title>
        <authorList>
            <person name="Park H."/>
        </authorList>
    </citation>
    <scope>NUCLEOTIDE SEQUENCE</scope>
    <source>
        <strain evidence="3">DE</strain>
        <tissue evidence="3">Muscle</tissue>
    </source>
</reference>
<comment type="caution">
    <text evidence="3">The sequence shown here is derived from an EMBL/GenBank/DDBJ whole genome shotgun (WGS) entry which is preliminary data.</text>
</comment>
<dbReference type="PROSITE" id="PS50003">
    <property type="entry name" value="PH_DOMAIN"/>
    <property type="match status" value="1"/>
</dbReference>
<feature type="region of interest" description="Disordered" evidence="1">
    <location>
        <begin position="102"/>
        <end position="150"/>
    </location>
</feature>
<dbReference type="PANTHER" id="PTHR12844">
    <property type="entry name" value="CONNECTOR ENCHANCER OF KINASE SUPPRESSOR OF RAS"/>
    <property type="match status" value="1"/>
</dbReference>
<keyword evidence="3" id="KW-0808">Transferase</keyword>
<name>A0AAD9BVH9_DISEL</name>
<sequence>MSRRRVSVRDLGLTDCQGWLLRRKEARSFLGARWKRYWFVLKKSSLYWYSNKMAEKAEGFIYLPGFTIQKAQQCKKKHSMTASHPLVVTIFIAAESFTDMNKEEEEGPLSRKGRRRVGGGRGGASVPLLHFPEEREEEEEGGEAVTDPPPDEMELLYRRLQAARLSPIGQSSQKDFRASFIRRCPDDKINEELHLLRILSSTMKAKQSELQTLDQVLNDPALAAPTYRKWKLCNFLLLQEVAHHSRAAGGAAEPEDAFTTTTTTTT</sequence>
<dbReference type="SMART" id="SM00233">
    <property type="entry name" value="PH"/>
    <property type="match status" value="1"/>
</dbReference>
<dbReference type="Proteomes" id="UP001228049">
    <property type="component" value="Unassembled WGS sequence"/>
</dbReference>
<dbReference type="EMBL" id="JASDAP010000017">
    <property type="protein sequence ID" value="KAK1889531.1"/>
    <property type="molecule type" value="Genomic_DNA"/>
</dbReference>
<dbReference type="GO" id="GO:0016301">
    <property type="term" value="F:kinase activity"/>
    <property type="evidence" value="ECO:0007669"/>
    <property type="project" value="UniProtKB-KW"/>
</dbReference>
<organism evidence="3 4">
    <name type="scientific">Dissostichus eleginoides</name>
    <name type="common">Patagonian toothfish</name>
    <name type="synonym">Dissostichus amissus</name>
    <dbReference type="NCBI Taxonomy" id="100907"/>
    <lineage>
        <taxon>Eukaryota</taxon>
        <taxon>Metazoa</taxon>
        <taxon>Chordata</taxon>
        <taxon>Craniata</taxon>
        <taxon>Vertebrata</taxon>
        <taxon>Euteleostomi</taxon>
        <taxon>Actinopterygii</taxon>
        <taxon>Neopterygii</taxon>
        <taxon>Teleostei</taxon>
        <taxon>Neoteleostei</taxon>
        <taxon>Acanthomorphata</taxon>
        <taxon>Eupercaria</taxon>
        <taxon>Perciformes</taxon>
        <taxon>Notothenioidei</taxon>
        <taxon>Nototheniidae</taxon>
        <taxon>Dissostichus</taxon>
    </lineage>
</organism>
<evidence type="ECO:0000259" key="2">
    <source>
        <dbReference type="PROSITE" id="PS50003"/>
    </source>
</evidence>
<keyword evidence="3" id="KW-0418">Kinase</keyword>
<dbReference type="Gene3D" id="2.30.29.30">
    <property type="entry name" value="Pleckstrin-homology domain (PH domain)/Phosphotyrosine-binding domain (PTB)"/>
    <property type="match status" value="1"/>
</dbReference>
<dbReference type="SUPFAM" id="SSF50729">
    <property type="entry name" value="PH domain-like"/>
    <property type="match status" value="1"/>
</dbReference>
<evidence type="ECO:0000313" key="3">
    <source>
        <dbReference type="EMBL" id="KAK1889531.1"/>
    </source>
</evidence>
<keyword evidence="4" id="KW-1185">Reference proteome</keyword>
<evidence type="ECO:0000313" key="4">
    <source>
        <dbReference type="Proteomes" id="UP001228049"/>
    </source>
</evidence>
<dbReference type="InterPro" id="IPR011993">
    <property type="entry name" value="PH-like_dom_sf"/>
</dbReference>
<gene>
    <name evidence="3" type="ORF">KUDE01_014206</name>
</gene>
<accession>A0AAD9BVH9</accession>
<dbReference type="AlphaFoldDB" id="A0AAD9BVH9"/>
<protein>
    <submittedName>
        <fullName evidence="3">Connector enhancer of kinase suppressor of ras 1</fullName>
    </submittedName>
</protein>